<organism evidence="15 16">
    <name type="scientific">Acanthoscelides obtectus</name>
    <name type="common">Bean weevil</name>
    <name type="synonym">Bruchus obtectus</name>
    <dbReference type="NCBI Taxonomy" id="200917"/>
    <lineage>
        <taxon>Eukaryota</taxon>
        <taxon>Metazoa</taxon>
        <taxon>Ecdysozoa</taxon>
        <taxon>Arthropoda</taxon>
        <taxon>Hexapoda</taxon>
        <taxon>Insecta</taxon>
        <taxon>Pterygota</taxon>
        <taxon>Neoptera</taxon>
        <taxon>Endopterygota</taxon>
        <taxon>Coleoptera</taxon>
        <taxon>Polyphaga</taxon>
        <taxon>Cucujiformia</taxon>
        <taxon>Chrysomeloidea</taxon>
        <taxon>Chrysomelidae</taxon>
        <taxon>Bruchinae</taxon>
        <taxon>Bruchini</taxon>
        <taxon>Acanthoscelides</taxon>
    </lineage>
</organism>
<dbReference type="PROSITE" id="PS50157">
    <property type="entry name" value="ZINC_FINGER_C2H2_2"/>
    <property type="match status" value="16"/>
</dbReference>
<feature type="domain" description="C2H2-type" evidence="14">
    <location>
        <begin position="542"/>
        <end position="565"/>
    </location>
</feature>
<evidence type="ECO:0000256" key="8">
    <source>
        <dbReference type="ARBA" id="ARBA00023015"/>
    </source>
</evidence>
<evidence type="ECO:0000256" key="9">
    <source>
        <dbReference type="ARBA" id="ARBA00023125"/>
    </source>
</evidence>
<dbReference type="FunFam" id="3.30.160.60:FF:000508">
    <property type="entry name" value="Myeloid zinc finger 1"/>
    <property type="match status" value="2"/>
</dbReference>
<feature type="domain" description="C2H2-type" evidence="14">
    <location>
        <begin position="121"/>
        <end position="148"/>
    </location>
</feature>
<feature type="domain" description="C2H2-type" evidence="14">
    <location>
        <begin position="873"/>
        <end position="900"/>
    </location>
</feature>
<protein>
    <recommendedName>
        <fullName evidence="14">C2H2-type domain-containing protein</fullName>
    </recommendedName>
</protein>
<keyword evidence="7" id="KW-0862">Zinc</keyword>
<dbReference type="GO" id="GO:0010468">
    <property type="term" value="P:regulation of gene expression"/>
    <property type="evidence" value="ECO:0007669"/>
    <property type="project" value="TreeGrafter"/>
</dbReference>
<dbReference type="GO" id="GO:0003677">
    <property type="term" value="F:DNA binding"/>
    <property type="evidence" value="ECO:0007669"/>
    <property type="project" value="UniProtKB-KW"/>
</dbReference>
<keyword evidence="9" id="KW-0238">DNA-binding</keyword>
<evidence type="ECO:0000256" key="13">
    <source>
        <dbReference type="SAM" id="MobiDB-lite"/>
    </source>
</evidence>
<feature type="domain" description="C2H2-type" evidence="14">
    <location>
        <begin position="816"/>
        <end position="843"/>
    </location>
</feature>
<feature type="region of interest" description="Disordered" evidence="13">
    <location>
        <begin position="458"/>
        <end position="479"/>
    </location>
</feature>
<dbReference type="InterPro" id="IPR050331">
    <property type="entry name" value="Zinc_finger"/>
</dbReference>
<evidence type="ECO:0000313" key="16">
    <source>
        <dbReference type="Proteomes" id="UP001152888"/>
    </source>
</evidence>
<dbReference type="InterPro" id="IPR036236">
    <property type="entry name" value="Znf_C2H2_sf"/>
</dbReference>
<sequence length="1149" mass="129314">MNMLSSNSSNIMDENYHNASQTDIPPNDVNQSIFTNCIIADGCNLQTDENFSMDQLPNCYIYIMDPDVPANVFETPYDENQTVALENSIVVTVPSAESNTEQVPQAGQICNIKPKQGLVQYKCIQCPDTFNTQAKYDKHVLTHKFRKKYSCTECSAAFSIQNNLKIHLVVVHEKGDGRCPICGINLAFQRTASLRSHLIMHQTEETFFCKQCNAEYDKEEEYIKHMTGHSTTKKTTDTSTDYPVACSYCGMEFDKIREYRDHLSYHSKLNRLLLNSTLPCYRSRKKSSHPPSSTKSTKGHICATCGKGFLKRSLLVRHERIHSGERPFKCSMCDSSFTQKGSLMIHIRKHTKAKPFSCALCPAKFSQKGNLRGHVSKTHTKHANSDSAFRCPHCPCVFKRVATLNGHVTKLHSRTTPEAAIGDRLSSQELGLVNVEEQEGEEETEESRVVGEVLKRLKQLNDGDTEPENEKRDEEEKEEGYVTLSESFPSDHVKQRIYLVKYEKIDDVRWYFCGLSAKCNKKFKKPSDLIRHIRVHTRDKPFKCSQCGASFTVKSSLEYHMRAHSYSLLKKSLKNKPKKSKFDIIVCTLCGKHLSELGQLNRHIAMEHSKKHKKPLSRENNPKEATIEIQALNSNDSKEFRTNSHSGDPFIILNMNDDNNATLNNDDIFIDMGNLKLLQNYTETGACEKEAPANLSKTNVVNVPVLQTVQHIPDSADKGILDVTAMDNAEIICIGSEGNIYCLDTFQAPESSTNINKLVDTVILEDSLLKVSDNSQKNGASEIKLETSENIENEEISIKDEFIEPKKAEKSKGPIKVCSFCSKTFKKPSDLERHMRTHTGERPYSCTLCDKSFKLKSTLNTHAKRHDLVNNKVTCAVCGSFLSSESSLKVHMSIHTGQKPYKCSFCDKAFRTMSNKKSHENLSHMNTKKKPDKEGKTKTTSKAVSILETVTMELLSGVETEGRQESIGISDVQGKITEELTHSPAQSIVDPITSTFDLPNQQSILLDTAKSDLLPQYHLIPFNDVTLLDLDVHGDFQVVTLPKEDDLIQTELSVIKQTPVSAKPECTTCGKTYASRTALKRHQRKVHERKKAKLKSGVNRPFGCPKCANSFALEQGLKTHLKRIHGDTVISDETFQALLDMGLTFQKDC</sequence>
<dbReference type="GO" id="GO:0005634">
    <property type="term" value="C:nucleus"/>
    <property type="evidence" value="ECO:0007669"/>
    <property type="project" value="UniProtKB-SubCell"/>
</dbReference>
<dbReference type="Proteomes" id="UP001152888">
    <property type="component" value="Unassembled WGS sequence"/>
</dbReference>
<comment type="function">
    <text evidence="1">May be involved in transcriptional regulation.</text>
</comment>
<feature type="domain" description="C2H2-type" evidence="14">
    <location>
        <begin position="844"/>
        <end position="866"/>
    </location>
</feature>
<feature type="domain" description="C2H2-type" evidence="14">
    <location>
        <begin position="207"/>
        <end position="234"/>
    </location>
</feature>
<evidence type="ECO:0000256" key="3">
    <source>
        <dbReference type="ARBA" id="ARBA00006991"/>
    </source>
</evidence>
<evidence type="ECO:0000256" key="7">
    <source>
        <dbReference type="ARBA" id="ARBA00022833"/>
    </source>
</evidence>
<evidence type="ECO:0000256" key="11">
    <source>
        <dbReference type="ARBA" id="ARBA00023242"/>
    </source>
</evidence>
<evidence type="ECO:0000259" key="14">
    <source>
        <dbReference type="PROSITE" id="PS50157"/>
    </source>
</evidence>
<feature type="region of interest" description="Disordered" evidence="13">
    <location>
        <begin position="1"/>
        <end position="24"/>
    </location>
</feature>
<comment type="subcellular location">
    <subcellularLocation>
        <location evidence="2">Nucleus</location>
    </subcellularLocation>
</comment>
<keyword evidence="4" id="KW-0479">Metal-binding</keyword>
<feature type="domain" description="C2H2-type" evidence="14">
    <location>
        <begin position="149"/>
        <end position="172"/>
    </location>
</feature>
<dbReference type="GO" id="GO:0042802">
    <property type="term" value="F:identical protein binding"/>
    <property type="evidence" value="ECO:0007669"/>
    <property type="project" value="UniProtKB-ARBA"/>
</dbReference>
<dbReference type="Gene3D" id="3.30.160.60">
    <property type="entry name" value="Classic Zinc Finger"/>
    <property type="match status" value="12"/>
</dbReference>
<feature type="domain" description="C2H2-type" evidence="14">
    <location>
        <begin position="328"/>
        <end position="355"/>
    </location>
</feature>
<dbReference type="SUPFAM" id="SSF57667">
    <property type="entry name" value="beta-beta-alpha zinc fingers"/>
    <property type="match status" value="8"/>
</dbReference>
<evidence type="ECO:0000256" key="2">
    <source>
        <dbReference type="ARBA" id="ARBA00004123"/>
    </source>
</evidence>
<proteinExistence type="inferred from homology"/>
<dbReference type="GO" id="GO:0008270">
    <property type="term" value="F:zinc ion binding"/>
    <property type="evidence" value="ECO:0007669"/>
    <property type="project" value="UniProtKB-KW"/>
</dbReference>
<dbReference type="Pfam" id="PF00096">
    <property type="entry name" value="zf-C2H2"/>
    <property type="match status" value="6"/>
</dbReference>
<dbReference type="PANTHER" id="PTHR16515:SF49">
    <property type="entry name" value="GASTRULA ZINC FINGER PROTEIN XLCGF49.1-LIKE-RELATED"/>
    <property type="match status" value="1"/>
</dbReference>
<gene>
    <name evidence="15" type="ORF">ACAOBT_LOCUS27333</name>
</gene>
<feature type="region of interest" description="Disordered" evidence="13">
    <location>
        <begin position="916"/>
        <end position="940"/>
    </location>
</feature>
<feature type="domain" description="C2H2-type" evidence="14">
    <location>
        <begin position="356"/>
        <end position="384"/>
    </location>
</feature>
<dbReference type="AlphaFoldDB" id="A0A9P0PY37"/>
<dbReference type="FunFam" id="3.30.160.60:FF:001818">
    <property type="entry name" value="GDNF-inducible zinc finger protein 1 isoform X1"/>
    <property type="match status" value="1"/>
</dbReference>
<evidence type="ECO:0000256" key="10">
    <source>
        <dbReference type="ARBA" id="ARBA00023163"/>
    </source>
</evidence>
<dbReference type="EMBL" id="CAKOFQ010007537">
    <property type="protein sequence ID" value="CAH2003301.1"/>
    <property type="molecule type" value="Genomic_DNA"/>
</dbReference>
<dbReference type="FunFam" id="3.30.160.60:FF:000097">
    <property type="entry name" value="Zinc finger protein"/>
    <property type="match status" value="1"/>
</dbReference>
<evidence type="ECO:0000313" key="15">
    <source>
        <dbReference type="EMBL" id="CAH2003301.1"/>
    </source>
</evidence>
<keyword evidence="5" id="KW-0677">Repeat</keyword>
<evidence type="ECO:0000256" key="5">
    <source>
        <dbReference type="ARBA" id="ARBA00022737"/>
    </source>
</evidence>
<feature type="compositionally biased region" description="Low complexity" evidence="13">
    <location>
        <begin position="1"/>
        <end position="12"/>
    </location>
</feature>
<keyword evidence="11" id="KW-0539">Nucleus</keyword>
<dbReference type="InterPro" id="IPR013087">
    <property type="entry name" value="Znf_C2H2_type"/>
</dbReference>
<comment type="similarity">
    <text evidence="3">Belongs to the krueppel C2H2-type zinc-finger protein family.</text>
</comment>
<keyword evidence="6 12" id="KW-0863">Zinc-finger</keyword>
<name>A0A9P0PY37_ACAOB</name>
<keyword evidence="8" id="KW-0805">Transcription regulation</keyword>
<feature type="domain" description="C2H2-type" evidence="14">
    <location>
        <begin position="1102"/>
        <end position="1125"/>
    </location>
</feature>
<feature type="domain" description="C2H2-type" evidence="14">
    <location>
        <begin position="300"/>
        <end position="327"/>
    </location>
</feature>
<feature type="domain" description="C2H2-type" evidence="14">
    <location>
        <begin position="1064"/>
        <end position="1092"/>
    </location>
</feature>
<dbReference type="PANTHER" id="PTHR16515">
    <property type="entry name" value="PR DOMAIN ZINC FINGER PROTEIN"/>
    <property type="match status" value="1"/>
</dbReference>
<feature type="domain" description="C2H2-type" evidence="14">
    <location>
        <begin position="585"/>
        <end position="613"/>
    </location>
</feature>
<feature type="domain" description="C2H2-type" evidence="14">
    <location>
        <begin position="901"/>
        <end position="929"/>
    </location>
</feature>
<keyword evidence="16" id="KW-1185">Reference proteome</keyword>
<dbReference type="SMART" id="SM00355">
    <property type="entry name" value="ZnF_C2H2"/>
    <property type="match status" value="18"/>
</dbReference>
<dbReference type="PROSITE" id="PS00028">
    <property type="entry name" value="ZINC_FINGER_C2H2_1"/>
    <property type="match status" value="16"/>
</dbReference>
<evidence type="ECO:0000256" key="1">
    <source>
        <dbReference type="ARBA" id="ARBA00003767"/>
    </source>
</evidence>
<evidence type="ECO:0000256" key="6">
    <source>
        <dbReference type="ARBA" id="ARBA00022771"/>
    </source>
</evidence>
<comment type="caution">
    <text evidence="15">The sequence shown here is derived from an EMBL/GenBank/DDBJ whole genome shotgun (WGS) entry which is preliminary data.</text>
</comment>
<accession>A0A9P0PY37</accession>
<keyword evidence="10" id="KW-0804">Transcription</keyword>
<reference evidence="15" key="1">
    <citation type="submission" date="2022-03" db="EMBL/GenBank/DDBJ databases">
        <authorList>
            <person name="Sayadi A."/>
        </authorList>
    </citation>
    <scope>NUCLEOTIDE SEQUENCE</scope>
</reference>
<feature type="domain" description="C2H2-type" evidence="14">
    <location>
        <begin position="389"/>
        <end position="417"/>
    </location>
</feature>
<dbReference type="OrthoDB" id="6077919at2759"/>
<evidence type="ECO:0000256" key="12">
    <source>
        <dbReference type="PROSITE-ProRule" id="PRU00042"/>
    </source>
</evidence>
<evidence type="ECO:0000256" key="4">
    <source>
        <dbReference type="ARBA" id="ARBA00022723"/>
    </source>
</evidence>
<feature type="domain" description="C2H2-type" evidence="14">
    <location>
        <begin position="511"/>
        <end position="541"/>
    </location>
</feature>